<dbReference type="RefSeq" id="WP_377086290.1">
    <property type="nucleotide sequence ID" value="NZ_JBHSJL010000014.1"/>
</dbReference>
<sequence>MKTILVTGQCTLHWGRLEYGNIGNYYVAEPLFRELRKVFPDAEVRTTFQMSDAFCEREGITRLPMELYYGWDDLDLETAEREYQITKSFAEGGQLAEQTPYIEEVLNCDLFVDFSGDIWGDNADLVGPNRFYIGLLKDRVAQLLGKKTAMIAGSPGPFTNPNTLPLAQEVFKNFDVVTNREEISIKVLRDQGFEIDHVHSCACPAFLFEPSSVEVISSLLEAEGLMQNKRPAIGFVLCGWNMTEGPYTKWPRDDAEYDEFTQLVGHVLESTDADIYFMSHSNGFELPPNFKLIQGRDQPFAQQMYEIALKQGWEKRVHVVGATFLPPQMKGVLGNLDALISGRVHAAVGALAQNVPTLVIDYGHEPKAHKLRGFARVAGVEEFLVDPADVDKMKAKFSKMWDNREQIHDELRERMKVVRKMSRENFEILSKSLA</sequence>
<organism evidence="2 3">
    <name type="scientific">Rubritalea tangerina</name>
    <dbReference type="NCBI Taxonomy" id="430798"/>
    <lineage>
        <taxon>Bacteria</taxon>
        <taxon>Pseudomonadati</taxon>
        <taxon>Verrucomicrobiota</taxon>
        <taxon>Verrucomicrobiia</taxon>
        <taxon>Verrucomicrobiales</taxon>
        <taxon>Rubritaleaceae</taxon>
        <taxon>Rubritalea</taxon>
    </lineage>
</organism>
<evidence type="ECO:0000259" key="1">
    <source>
        <dbReference type="Pfam" id="PF04230"/>
    </source>
</evidence>
<proteinExistence type="predicted"/>
<comment type="caution">
    <text evidence="2">The sequence shown here is derived from an EMBL/GenBank/DDBJ whole genome shotgun (WGS) entry which is preliminary data.</text>
</comment>
<keyword evidence="2" id="KW-0808">Transferase</keyword>
<feature type="domain" description="Polysaccharide pyruvyl transferase" evidence="1">
    <location>
        <begin position="21"/>
        <end position="364"/>
    </location>
</feature>
<dbReference type="GO" id="GO:0016740">
    <property type="term" value="F:transferase activity"/>
    <property type="evidence" value="ECO:0007669"/>
    <property type="project" value="UniProtKB-KW"/>
</dbReference>
<dbReference type="Proteomes" id="UP001597389">
    <property type="component" value="Unassembled WGS sequence"/>
</dbReference>
<protein>
    <submittedName>
        <fullName evidence="2">Polysaccharide pyruvyl transferase family protein</fullName>
    </submittedName>
</protein>
<dbReference type="Pfam" id="PF04230">
    <property type="entry name" value="PS_pyruv_trans"/>
    <property type="match status" value="1"/>
</dbReference>
<dbReference type="EMBL" id="JBHUJB010000046">
    <property type="protein sequence ID" value="MFD2159526.1"/>
    <property type="molecule type" value="Genomic_DNA"/>
</dbReference>
<evidence type="ECO:0000313" key="2">
    <source>
        <dbReference type="EMBL" id="MFD2159526.1"/>
    </source>
</evidence>
<keyword evidence="3" id="KW-1185">Reference proteome</keyword>
<dbReference type="InterPro" id="IPR007345">
    <property type="entry name" value="Polysacch_pyruvyl_Trfase"/>
</dbReference>
<name>A0ABW4ZDC3_9BACT</name>
<accession>A0ABW4ZDC3</accession>
<reference evidence="3" key="1">
    <citation type="journal article" date="2019" name="Int. J. Syst. Evol. Microbiol.">
        <title>The Global Catalogue of Microorganisms (GCM) 10K type strain sequencing project: providing services to taxonomists for standard genome sequencing and annotation.</title>
        <authorList>
            <consortium name="The Broad Institute Genomics Platform"/>
            <consortium name="The Broad Institute Genome Sequencing Center for Infectious Disease"/>
            <person name="Wu L."/>
            <person name="Ma J."/>
        </authorList>
    </citation>
    <scope>NUCLEOTIDE SEQUENCE [LARGE SCALE GENOMIC DNA]</scope>
    <source>
        <strain evidence="3">CCUG 57942</strain>
    </source>
</reference>
<gene>
    <name evidence="2" type="ORF">ACFSW8_11495</name>
</gene>
<dbReference type="PANTHER" id="PTHR36836:SF1">
    <property type="entry name" value="COLANIC ACID BIOSYNTHESIS PROTEIN WCAK"/>
    <property type="match status" value="1"/>
</dbReference>
<evidence type="ECO:0000313" key="3">
    <source>
        <dbReference type="Proteomes" id="UP001597389"/>
    </source>
</evidence>
<dbReference type="PANTHER" id="PTHR36836">
    <property type="entry name" value="COLANIC ACID BIOSYNTHESIS PROTEIN WCAK"/>
    <property type="match status" value="1"/>
</dbReference>